<comment type="similarity">
    <text evidence="10">Belongs to the nuclear hormone receptor family.</text>
</comment>
<evidence type="ECO:0000256" key="10">
    <source>
        <dbReference type="RuleBase" id="RU004334"/>
    </source>
</evidence>
<accession>A0A085MHD7</accession>
<evidence type="ECO:0000313" key="14">
    <source>
        <dbReference type="Proteomes" id="UP000030764"/>
    </source>
</evidence>
<dbReference type="InterPro" id="IPR013088">
    <property type="entry name" value="Znf_NHR/GATA"/>
</dbReference>
<dbReference type="PROSITE" id="PS51030">
    <property type="entry name" value="NUCLEAR_REC_DBD_2"/>
    <property type="match status" value="1"/>
</dbReference>
<evidence type="ECO:0000259" key="11">
    <source>
        <dbReference type="PROSITE" id="PS51030"/>
    </source>
</evidence>
<organism evidence="13 14">
    <name type="scientific">Trichuris suis</name>
    <name type="common">pig whipworm</name>
    <dbReference type="NCBI Taxonomy" id="68888"/>
    <lineage>
        <taxon>Eukaryota</taxon>
        <taxon>Metazoa</taxon>
        <taxon>Ecdysozoa</taxon>
        <taxon>Nematoda</taxon>
        <taxon>Enoplea</taxon>
        <taxon>Dorylaimia</taxon>
        <taxon>Trichinellida</taxon>
        <taxon>Trichuridae</taxon>
        <taxon>Trichuris</taxon>
    </lineage>
</organism>
<keyword evidence="4 10" id="KW-0862">Zinc</keyword>
<dbReference type="PROSITE" id="PS51843">
    <property type="entry name" value="NR_LBD"/>
    <property type="match status" value="1"/>
</dbReference>
<keyword evidence="3 10" id="KW-0863">Zinc-finger</keyword>
<feature type="domain" description="NR LBD" evidence="12">
    <location>
        <begin position="243"/>
        <end position="486"/>
    </location>
</feature>
<dbReference type="Pfam" id="PF00105">
    <property type="entry name" value="zf-C4"/>
    <property type="match status" value="1"/>
</dbReference>
<keyword evidence="8 10" id="KW-0675">Receptor</keyword>
<dbReference type="Proteomes" id="UP000030764">
    <property type="component" value="Unassembled WGS sequence"/>
</dbReference>
<dbReference type="PRINTS" id="PR00398">
    <property type="entry name" value="STRDHORMONER"/>
</dbReference>
<name>A0A085MHD7_9BILA</name>
<evidence type="ECO:0000256" key="5">
    <source>
        <dbReference type="ARBA" id="ARBA00023015"/>
    </source>
</evidence>
<evidence type="ECO:0008006" key="15">
    <source>
        <dbReference type="Google" id="ProtNLM"/>
    </source>
</evidence>
<evidence type="ECO:0000256" key="7">
    <source>
        <dbReference type="ARBA" id="ARBA00023163"/>
    </source>
</evidence>
<evidence type="ECO:0000256" key="6">
    <source>
        <dbReference type="ARBA" id="ARBA00023125"/>
    </source>
</evidence>
<dbReference type="GO" id="GO:0004879">
    <property type="term" value="F:nuclear receptor activity"/>
    <property type="evidence" value="ECO:0007669"/>
    <property type="project" value="TreeGrafter"/>
</dbReference>
<keyword evidence="5 10" id="KW-0805">Transcription regulation</keyword>
<dbReference type="SUPFAM" id="SSF57716">
    <property type="entry name" value="Glucocorticoid receptor-like (DNA-binding domain)"/>
    <property type="match status" value="1"/>
</dbReference>
<dbReference type="SUPFAM" id="SSF48508">
    <property type="entry name" value="Nuclear receptor ligand-binding domain"/>
    <property type="match status" value="1"/>
</dbReference>
<dbReference type="Pfam" id="PF00104">
    <property type="entry name" value="Hormone_recep"/>
    <property type="match status" value="1"/>
</dbReference>
<dbReference type="SMART" id="SM00399">
    <property type="entry name" value="ZnF_C4"/>
    <property type="match status" value="1"/>
</dbReference>
<evidence type="ECO:0000256" key="3">
    <source>
        <dbReference type="ARBA" id="ARBA00022771"/>
    </source>
</evidence>
<dbReference type="PANTHER" id="PTHR45805">
    <property type="entry name" value="NUCLEAR HORMONE RECEPTOR HR3-RELATED"/>
    <property type="match status" value="1"/>
</dbReference>
<dbReference type="Gene3D" id="1.10.565.10">
    <property type="entry name" value="Retinoid X Receptor"/>
    <property type="match status" value="1"/>
</dbReference>
<evidence type="ECO:0000256" key="2">
    <source>
        <dbReference type="ARBA" id="ARBA00022723"/>
    </source>
</evidence>
<protein>
    <recommendedName>
        <fullName evidence="15">Zinc finger, C4 type</fullName>
    </recommendedName>
</protein>
<keyword evidence="14" id="KW-1185">Reference proteome</keyword>
<keyword evidence="9 10" id="KW-0539">Nucleus</keyword>
<dbReference type="InterPro" id="IPR001628">
    <property type="entry name" value="Znf_hrmn_rcpt"/>
</dbReference>
<dbReference type="PANTHER" id="PTHR45805:SF2">
    <property type="entry name" value="NUCLEAR HORMONE RECEPTOR HR3-RELATED"/>
    <property type="match status" value="1"/>
</dbReference>
<keyword evidence="2 10" id="KW-0479">Metal-binding</keyword>
<dbReference type="SMART" id="SM00430">
    <property type="entry name" value="HOLI"/>
    <property type="match status" value="1"/>
</dbReference>
<dbReference type="GO" id="GO:0005634">
    <property type="term" value="C:nucleus"/>
    <property type="evidence" value="ECO:0007669"/>
    <property type="project" value="UniProtKB-SubCell"/>
</dbReference>
<feature type="domain" description="Nuclear receptor" evidence="11">
    <location>
        <begin position="14"/>
        <end position="89"/>
    </location>
</feature>
<keyword evidence="7 10" id="KW-0804">Transcription</keyword>
<reference evidence="13 14" key="1">
    <citation type="journal article" date="2014" name="Nat. Genet.">
        <title>Genome and transcriptome of the porcine whipworm Trichuris suis.</title>
        <authorList>
            <person name="Jex A.R."/>
            <person name="Nejsum P."/>
            <person name="Schwarz E.M."/>
            <person name="Hu L."/>
            <person name="Young N.D."/>
            <person name="Hall R.S."/>
            <person name="Korhonen P.K."/>
            <person name="Liao S."/>
            <person name="Thamsborg S."/>
            <person name="Xia J."/>
            <person name="Xu P."/>
            <person name="Wang S."/>
            <person name="Scheerlinck J.P."/>
            <person name="Hofmann A."/>
            <person name="Sternberg P.W."/>
            <person name="Wang J."/>
            <person name="Gasser R.B."/>
        </authorList>
    </citation>
    <scope>NUCLEOTIDE SEQUENCE [LARGE SCALE GENOMIC DNA]</scope>
    <source>
        <strain evidence="13">DCEP-RM93M</strain>
    </source>
</reference>
<keyword evidence="6 10" id="KW-0238">DNA-binding</keyword>
<gene>
    <name evidence="13" type="ORF">M513_02309</name>
</gene>
<dbReference type="PROSITE" id="PS00031">
    <property type="entry name" value="NUCLEAR_REC_DBD_1"/>
    <property type="match status" value="1"/>
</dbReference>
<dbReference type="EMBL" id="KL363192">
    <property type="protein sequence ID" value="KFD56633.1"/>
    <property type="molecule type" value="Genomic_DNA"/>
</dbReference>
<dbReference type="CDD" id="cd06968">
    <property type="entry name" value="NR_DBD_ROR"/>
    <property type="match status" value="1"/>
</dbReference>
<evidence type="ECO:0000256" key="1">
    <source>
        <dbReference type="ARBA" id="ARBA00004123"/>
    </source>
</evidence>
<dbReference type="InterPro" id="IPR044101">
    <property type="entry name" value="NR_DBD_ROR"/>
</dbReference>
<comment type="subcellular location">
    <subcellularLocation>
        <location evidence="1 10">Nucleus</location>
    </subcellularLocation>
</comment>
<dbReference type="Gene3D" id="3.30.50.10">
    <property type="entry name" value="Erythroid Transcription Factor GATA-1, subunit A"/>
    <property type="match status" value="1"/>
</dbReference>
<dbReference type="AlphaFoldDB" id="A0A085MHD7"/>
<dbReference type="PRINTS" id="PR00047">
    <property type="entry name" value="STROIDFINGER"/>
</dbReference>
<evidence type="ECO:0000256" key="4">
    <source>
        <dbReference type="ARBA" id="ARBA00022833"/>
    </source>
</evidence>
<dbReference type="InterPro" id="IPR001723">
    <property type="entry name" value="Nuclear_hrmn_rcpt"/>
</dbReference>
<dbReference type="FunFam" id="3.30.50.10:FF:000003">
    <property type="entry name" value="Nuclear orphan receptor ROR-beta"/>
    <property type="match status" value="1"/>
</dbReference>
<evidence type="ECO:0000256" key="9">
    <source>
        <dbReference type="ARBA" id="ARBA00023242"/>
    </source>
</evidence>
<dbReference type="GO" id="GO:0008270">
    <property type="term" value="F:zinc ion binding"/>
    <property type="evidence" value="ECO:0007669"/>
    <property type="project" value="UniProtKB-KW"/>
</dbReference>
<dbReference type="InterPro" id="IPR035500">
    <property type="entry name" value="NHR-like_dom_sf"/>
</dbReference>
<sequence length="487" mass="54827">MQTMRGKDEAQIEIIPCKVCGDKSSGVHYGVITCEGCKGFFRRSQSSVTNYQCPRNKNCVVDRINRNRCQYCRLKKCLELGMSREAVKFGRMSKKQREKVEDEVRMHKQLQEQLPVTQVVPGVMPVNGSPNVYGQYSCSSVQYSPSSLYSSYQANGTAYFGNGYNAYQSIPSVSNYQAAYVVQAPPYTSTPLVSYAGSSTPTWTVESPLTPGVRIKAEPSEEPAQTFGNTYWYVNLPTWTVLDNSSTVKTVLAAHTHTCVYTADQRQQIKQTPIDQAHSVFLKYKNMTRLQWWSDCAAKLTVAVQQIIEFAKLLPGFMKLQQDDQIMLLKGGAFEVAVIRMSSLYDLNMDTVLYGNVYVPTAFFCSDDAVEQQFVLNIFTLVRELASMFLTETEVGLYSALVLMCPERAGIRNQLEIREMHDLFYDCLANEIRTSHPNDPTILQRLTSCMSTLQDLAAQHVSVLSKFKKLALVELPALYKELFSVDG</sequence>
<evidence type="ECO:0000313" key="13">
    <source>
        <dbReference type="EMBL" id="KFD56633.1"/>
    </source>
</evidence>
<proteinExistence type="inferred from homology"/>
<dbReference type="GO" id="GO:0000978">
    <property type="term" value="F:RNA polymerase II cis-regulatory region sequence-specific DNA binding"/>
    <property type="evidence" value="ECO:0007669"/>
    <property type="project" value="TreeGrafter"/>
</dbReference>
<evidence type="ECO:0000259" key="12">
    <source>
        <dbReference type="PROSITE" id="PS51843"/>
    </source>
</evidence>
<evidence type="ECO:0000256" key="8">
    <source>
        <dbReference type="ARBA" id="ARBA00023170"/>
    </source>
</evidence>
<dbReference type="InterPro" id="IPR000536">
    <property type="entry name" value="Nucl_hrmn_rcpt_lig-bd"/>
</dbReference>